<accession>A0A375I4S2</accession>
<dbReference type="RefSeq" id="WP_119715514.1">
    <property type="nucleotide sequence ID" value="NZ_OMOH01000004.1"/>
</dbReference>
<organism evidence="2 3">
    <name type="scientific">Propionibacterium ruminifibrarum</name>
    <dbReference type="NCBI Taxonomy" id="1962131"/>
    <lineage>
        <taxon>Bacteria</taxon>
        <taxon>Bacillati</taxon>
        <taxon>Actinomycetota</taxon>
        <taxon>Actinomycetes</taxon>
        <taxon>Propionibacteriales</taxon>
        <taxon>Propionibacteriaceae</taxon>
        <taxon>Propionibacterium</taxon>
    </lineage>
</organism>
<dbReference type="EMBL" id="OMOH01000004">
    <property type="protein sequence ID" value="SPF68355.1"/>
    <property type="molecule type" value="Genomic_DNA"/>
</dbReference>
<reference evidence="3" key="1">
    <citation type="submission" date="2018-02" db="EMBL/GenBank/DDBJ databases">
        <authorList>
            <person name="Hornung B."/>
        </authorList>
    </citation>
    <scope>NUCLEOTIDE SEQUENCE [LARGE SCALE GENOMIC DNA]</scope>
</reference>
<dbReference type="Pfam" id="PF10604">
    <property type="entry name" value="Polyketide_cyc2"/>
    <property type="match status" value="1"/>
</dbReference>
<sequence>MKHSSTINAPADVVQRIISDAENWPIFFTPTVACERNRRDEAHEELRLWARKGELDTTVSWRSSRQFSADRRNVTFQQLEPAPPLTEMTGVWTIRDIDEKSTELTLSHTLAAADEDALRAAQTITDYNSTVELANIKTLAETYGSSLSEHIVRSQDEVWIDADVHEVFMPLWEVNMWPDFLDHVGAVTVHSQGINQQRFSMELGRNAEQAHSVESVRVARPDQWVAFKQIQTPAGVYGHAGTWTFEEAEGGTRVTVRHLALLERAGNVSLPDLVTRLSASLSQSSLSTLAAIKRLTA</sequence>
<gene>
    <name evidence="2" type="ORF">PROPJV5_1350</name>
</gene>
<dbReference type="InterPro" id="IPR019587">
    <property type="entry name" value="Polyketide_cyclase/dehydratase"/>
</dbReference>
<name>A0A375I4S2_9ACTN</name>
<dbReference type="Pfam" id="PF03364">
    <property type="entry name" value="Polyketide_cyc"/>
    <property type="match status" value="1"/>
</dbReference>
<dbReference type="Proteomes" id="UP000265962">
    <property type="component" value="Unassembled WGS sequence"/>
</dbReference>
<dbReference type="Gene3D" id="3.30.530.20">
    <property type="match status" value="2"/>
</dbReference>
<dbReference type="InterPro" id="IPR005031">
    <property type="entry name" value="COQ10_START"/>
</dbReference>
<evidence type="ECO:0000313" key="3">
    <source>
        <dbReference type="Proteomes" id="UP000265962"/>
    </source>
</evidence>
<keyword evidence="3" id="KW-1185">Reference proteome</keyword>
<dbReference type="SUPFAM" id="SSF55961">
    <property type="entry name" value="Bet v1-like"/>
    <property type="match status" value="2"/>
</dbReference>
<dbReference type="AlphaFoldDB" id="A0A375I4S2"/>
<evidence type="ECO:0000259" key="1">
    <source>
        <dbReference type="Pfam" id="PF03364"/>
    </source>
</evidence>
<protein>
    <submittedName>
        <fullName evidence="2">Polyketide cyclase / dehydrase and lipid transport</fullName>
    </submittedName>
</protein>
<proteinExistence type="predicted"/>
<dbReference type="InterPro" id="IPR023393">
    <property type="entry name" value="START-like_dom_sf"/>
</dbReference>
<feature type="domain" description="Coenzyme Q-binding protein COQ10 START" evidence="1">
    <location>
        <begin position="160"/>
        <end position="259"/>
    </location>
</feature>
<dbReference type="CDD" id="cd08861">
    <property type="entry name" value="OtcD1_ARO-CYC_like"/>
    <property type="match status" value="1"/>
</dbReference>
<evidence type="ECO:0000313" key="2">
    <source>
        <dbReference type="EMBL" id="SPF68355.1"/>
    </source>
</evidence>
<dbReference type="OrthoDB" id="3419705at2"/>